<reference evidence="3" key="1">
    <citation type="submission" date="2021-10" db="EMBL/GenBank/DDBJ databases">
        <title>Loktanella gaetbuli sp. nov., isolated from a tidal flat.</title>
        <authorList>
            <person name="Park S."/>
            <person name="Yoon J.-H."/>
        </authorList>
    </citation>
    <scope>NUCLEOTIDE SEQUENCE</scope>
    <source>
        <strain evidence="3">TSTF-M6</strain>
    </source>
</reference>
<dbReference type="Pfam" id="PF07811">
    <property type="entry name" value="TadE"/>
    <property type="match status" value="1"/>
</dbReference>
<evidence type="ECO:0000313" key="3">
    <source>
        <dbReference type="EMBL" id="MCB5200633.1"/>
    </source>
</evidence>
<dbReference type="InterPro" id="IPR012495">
    <property type="entry name" value="TadE-like_dom"/>
</dbReference>
<sequence length="147" mass="15719">MFSAFNQRLKRRAGSFLRDRDGAVAIEFVLIAPILFALLFGIITVGYFLGISHSVHQLATSAARVSVAGLNGTERAALAQDYIAEASSHYPLLTQSAITPAITVVDTGVPSITVNVTYALDESLLELANGFLRLGLTDLTGRAYVAY</sequence>
<dbReference type="Proteomes" id="UP001138961">
    <property type="component" value="Unassembled WGS sequence"/>
</dbReference>
<keyword evidence="1" id="KW-0812">Transmembrane</keyword>
<name>A0ABS8BY12_9RHOB</name>
<organism evidence="3 4">
    <name type="scientific">Loktanella gaetbuli</name>
    <dbReference type="NCBI Taxonomy" id="2881335"/>
    <lineage>
        <taxon>Bacteria</taxon>
        <taxon>Pseudomonadati</taxon>
        <taxon>Pseudomonadota</taxon>
        <taxon>Alphaproteobacteria</taxon>
        <taxon>Rhodobacterales</taxon>
        <taxon>Roseobacteraceae</taxon>
        <taxon>Loktanella</taxon>
    </lineage>
</organism>
<feature type="transmembrane region" description="Helical" evidence="1">
    <location>
        <begin position="21"/>
        <end position="49"/>
    </location>
</feature>
<evidence type="ECO:0000259" key="2">
    <source>
        <dbReference type="Pfam" id="PF07811"/>
    </source>
</evidence>
<dbReference type="EMBL" id="JAJATZ010000010">
    <property type="protein sequence ID" value="MCB5200633.1"/>
    <property type="molecule type" value="Genomic_DNA"/>
</dbReference>
<feature type="domain" description="TadE-like" evidence="2">
    <location>
        <begin position="22"/>
        <end position="64"/>
    </location>
</feature>
<gene>
    <name evidence="3" type="ORF">LGQ03_15445</name>
</gene>
<keyword evidence="4" id="KW-1185">Reference proteome</keyword>
<evidence type="ECO:0000313" key="4">
    <source>
        <dbReference type="Proteomes" id="UP001138961"/>
    </source>
</evidence>
<keyword evidence="1" id="KW-0472">Membrane</keyword>
<comment type="caution">
    <text evidence="3">The sequence shown here is derived from an EMBL/GenBank/DDBJ whole genome shotgun (WGS) entry which is preliminary data.</text>
</comment>
<evidence type="ECO:0000256" key="1">
    <source>
        <dbReference type="SAM" id="Phobius"/>
    </source>
</evidence>
<protein>
    <submittedName>
        <fullName evidence="3">Pilus assembly protein</fullName>
    </submittedName>
</protein>
<dbReference type="RefSeq" id="WP_226749114.1">
    <property type="nucleotide sequence ID" value="NZ_JAJATZ010000010.1"/>
</dbReference>
<keyword evidence="1" id="KW-1133">Transmembrane helix</keyword>
<proteinExistence type="predicted"/>
<accession>A0ABS8BY12</accession>